<reference evidence="1" key="1">
    <citation type="submission" date="2020-10" db="EMBL/GenBank/DDBJ databases">
        <authorList>
            <person name="Castelo-Branco R."/>
            <person name="Eusebio N."/>
            <person name="Adriana R."/>
            <person name="Vieira A."/>
            <person name="Brugerolle De Fraissinette N."/>
            <person name="Rezende De Castro R."/>
            <person name="Schneider M.P."/>
            <person name="Vasconcelos V."/>
            <person name="Leao P.N."/>
        </authorList>
    </citation>
    <scope>NUCLEOTIDE SEQUENCE</scope>
    <source>
        <strain evidence="1">LEGE 11479</strain>
    </source>
</reference>
<proteinExistence type="predicted"/>
<dbReference type="Proteomes" id="UP000615026">
    <property type="component" value="Unassembled WGS sequence"/>
</dbReference>
<protein>
    <submittedName>
        <fullName evidence="1">Uncharacterized protein</fullName>
    </submittedName>
</protein>
<evidence type="ECO:0000313" key="1">
    <source>
        <dbReference type="EMBL" id="MBE9070352.1"/>
    </source>
</evidence>
<keyword evidence="2" id="KW-1185">Reference proteome</keyword>
<organism evidence="1 2">
    <name type="scientific">Leptolyngbya cf. ectocarpi LEGE 11479</name>
    <dbReference type="NCBI Taxonomy" id="1828722"/>
    <lineage>
        <taxon>Bacteria</taxon>
        <taxon>Bacillati</taxon>
        <taxon>Cyanobacteriota</taxon>
        <taxon>Cyanophyceae</taxon>
        <taxon>Leptolyngbyales</taxon>
        <taxon>Leptolyngbyaceae</taxon>
        <taxon>Leptolyngbya group</taxon>
        <taxon>Leptolyngbya</taxon>
    </lineage>
</organism>
<dbReference type="RefSeq" id="WP_193996225.1">
    <property type="nucleotide sequence ID" value="NZ_JADEXP010000417.1"/>
</dbReference>
<gene>
    <name evidence="1" type="ORF">IQ260_27285</name>
</gene>
<sequence length="101" mass="11493">MVKPTKRYKKTLLLLAYKSERSKSQAFKAIAYQLGKELHMGRDILPLTQELIDLGLVIRTNPEAPSVKGHMHITTAEGCKEIEAYFNDLESISQRNPKFGF</sequence>
<evidence type="ECO:0000313" key="2">
    <source>
        <dbReference type="Proteomes" id="UP000615026"/>
    </source>
</evidence>
<accession>A0A928ZZH0</accession>
<dbReference type="EMBL" id="JADEXP010000417">
    <property type="protein sequence ID" value="MBE9070352.1"/>
    <property type="molecule type" value="Genomic_DNA"/>
</dbReference>
<comment type="caution">
    <text evidence="1">The sequence shown here is derived from an EMBL/GenBank/DDBJ whole genome shotgun (WGS) entry which is preliminary data.</text>
</comment>
<name>A0A928ZZH0_LEPEC</name>
<dbReference type="AlphaFoldDB" id="A0A928ZZH0"/>